<dbReference type="InterPro" id="IPR020588">
    <property type="entry name" value="RecA_ATP-bd"/>
</dbReference>
<dbReference type="GO" id="GO:0007131">
    <property type="term" value="P:reciprocal meiotic recombination"/>
    <property type="evidence" value="ECO:0007669"/>
    <property type="project" value="TreeGrafter"/>
</dbReference>
<name>G0W3Y1_NAUDC</name>
<dbReference type="GO" id="GO:0005524">
    <property type="term" value="F:ATP binding"/>
    <property type="evidence" value="ECO:0007669"/>
    <property type="project" value="UniProtKB-KW"/>
</dbReference>
<dbReference type="GO" id="GO:0008821">
    <property type="term" value="F:crossover junction DNA endonuclease activity"/>
    <property type="evidence" value="ECO:0007669"/>
    <property type="project" value="TreeGrafter"/>
</dbReference>
<comment type="subcellular location">
    <subcellularLocation>
        <location evidence="1">Nucleus</location>
    </subcellularLocation>
</comment>
<dbReference type="STRING" id="1071378.G0W3Y1"/>
<dbReference type="Pfam" id="PF06745">
    <property type="entry name" value="ATPase"/>
    <property type="match status" value="1"/>
</dbReference>
<gene>
    <name evidence="9" type="primary">NDAI0A03620</name>
    <name evidence="9" type="ordered locus">NDAI_0A03620</name>
</gene>
<dbReference type="eggNOG" id="ENOG502RTRR">
    <property type="taxonomic scope" value="Eukaryota"/>
</dbReference>
<proteinExistence type="predicted"/>
<dbReference type="AlphaFoldDB" id="G0W3Y1"/>
<dbReference type="Proteomes" id="UP000000689">
    <property type="component" value="Chromosome 1"/>
</dbReference>
<dbReference type="GO" id="GO:0005657">
    <property type="term" value="C:replication fork"/>
    <property type="evidence" value="ECO:0007669"/>
    <property type="project" value="TreeGrafter"/>
</dbReference>
<keyword evidence="5" id="KW-0234">DNA repair</keyword>
<keyword evidence="10" id="KW-1185">Reference proteome</keyword>
<reference evidence="9 10" key="1">
    <citation type="journal article" date="2011" name="Proc. Natl. Acad. Sci. U.S.A.">
        <title>Evolutionary erosion of yeast sex chromosomes by mating-type switching accidents.</title>
        <authorList>
            <person name="Gordon J.L."/>
            <person name="Armisen D."/>
            <person name="Proux-Wera E."/>
            <person name="Oheigeartaigh S.S."/>
            <person name="Byrne K.P."/>
            <person name="Wolfe K.H."/>
        </authorList>
    </citation>
    <scope>NUCLEOTIDE SEQUENCE [LARGE SCALE GENOMIC DNA]</scope>
    <source>
        <strain evidence="10">ATCC 10597 / BCRC 20456 / CBS 421 / NBRC 0211 / NRRL Y-12639</strain>
    </source>
</reference>
<feature type="compositionally biased region" description="Polar residues" evidence="7">
    <location>
        <begin position="520"/>
        <end position="532"/>
    </location>
</feature>
<dbReference type="EMBL" id="HE580267">
    <property type="protein sequence ID" value="CCD22519.1"/>
    <property type="molecule type" value="Genomic_DNA"/>
</dbReference>
<dbReference type="PANTHER" id="PTHR46239">
    <property type="entry name" value="DNA REPAIR PROTEIN RAD51 HOMOLOG 3 RAD51C"/>
    <property type="match status" value="1"/>
</dbReference>
<evidence type="ECO:0000256" key="1">
    <source>
        <dbReference type="ARBA" id="ARBA00004123"/>
    </source>
</evidence>
<evidence type="ECO:0000256" key="7">
    <source>
        <dbReference type="SAM" id="MobiDB-lite"/>
    </source>
</evidence>
<feature type="compositionally biased region" description="Low complexity" evidence="7">
    <location>
        <begin position="274"/>
        <end position="293"/>
    </location>
</feature>
<feature type="region of interest" description="Disordered" evidence="7">
    <location>
        <begin position="363"/>
        <end position="400"/>
    </location>
</feature>
<evidence type="ECO:0000313" key="10">
    <source>
        <dbReference type="Proteomes" id="UP000000689"/>
    </source>
</evidence>
<dbReference type="Gene3D" id="3.40.50.300">
    <property type="entry name" value="P-loop containing nucleotide triphosphate hydrolases"/>
    <property type="match status" value="1"/>
</dbReference>
<evidence type="ECO:0000256" key="5">
    <source>
        <dbReference type="ARBA" id="ARBA00023204"/>
    </source>
</evidence>
<sequence>MSMGISLSQFIVEKQLPLSSGISGLDDLLNGGFQRRSIYEIFGTPGIGKTRFGIQLVDNFLSSDDDNINGQDNGEKSVLWIETHRPISDNFISRNINHNNHTDTKQTTQDENIFKIRITKYTELLYFFRRQLSKKIKEETKDDEDHDDNDTSHIKKRGYELIIIDGFSQIINDHIQILLNRGYQETSIHETKCNHLILLMTWMTKYIHSHNGTIILLNDSMNTSYQQLDLSSMENDFEVIEDGSNFFVKSWFGGMTNQNSKEETLGRNSIPSRSYSESYTHNNNNSTTGNNKRTPLRRNNVQVLKSSLIANSAMGPKDFKWEIFLKKRIGFFWNWLNDTDANTDKKSKFERCRLAIIFDLNNDHDSSNRSSPEPSNTPLSQQRQGLLKRNNRQEPQQGHIDTLKNSFEKCAKFAYCEVTNTFVSVGNSGNNLNIGVKKRRRLDNVNGDYNMLRSLTTTNSITNATTTIPSTLGQITGTCETLKGGNVSNLIPIEVTQQEQEQEQESSQKSNKKLTDNGLEWTTLSEQGNNKGVNICKDPREETTIQIGKGTMVEDDENDIIYDSEA</sequence>
<keyword evidence="4" id="KW-0067">ATP-binding</keyword>
<evidence type="ECO:0000256" key="6">
    <source>
        <dbReference type="ARBA" id="ARBA00023242"/>
    </source>
</evidence>
<evidence type="ECO:0000259" key="8">
    <source>
        <dbReference type="PROSITE" id="PS50162"/>
    </source>
</evidence>
<dbReference type="GeneID" id="11495456"/>
<dbReference type="PROSITE" id="PS50162">
    <property type="entry name" value="RECA_2"/>
    <property type="match status" value="1"/>
</dbReference>
<protein>
    <recommendedName>
        <fullName evidence="8">RecA family profile 1 domain-containing protein</fullName>
    </recommendedName>
</protein>
<feature type="compositionally biased region" description="Polar residues" evidence="7">
    <location>
        <begin position="368"/>
        <end position="384"/>
    </location>
</feature>
<evidence type="ECO:0000256" key="2">
    <source>
        <dbReference type="ARBA" id="ARBA00022741"/>
    </source>
</evidence>
<dbReference type="RefSeq" id="XP_003667762.1">
    <property type="nucleotide sequence ID" value="XM_003667714.1"/>
</dbReference>
<keyword evidence="2" id="KW-0547">Nucleotide-binding</keyword>
<dbReference type="OrthoDB" id="5957327at2759"/>
<evidence type="ECO:0000256" key="3">
    <source>
        <dbReference type="ARBA" id="ARBA00022763"/>
    </source>
</evidence>
<evidence type="ECO:0000256" key="4">
    <source>
        <dbReference type="ARBA" id="ARBA00022840"/>
    </source>
</evidence>
<dbReference type="InterPro" id="IPR014774">
    <property type="entry name" value="KaiC-like_dom"/>
</dbReference>
<dbReference type="GO" id="GO:0000400">
    <property type="term" value="F:four-way junction DNA binding"/>
    <property type="evidence" value="ECO:0007669"/>
    <property type="project" value="TreeGrafter"/>
</dbReference>
<evidence type="ECO:0000313" key="9">
    <source>
        <dbReference type="EMBL" id="CCD22519.1"/>
    </source>
</evidence>
<dbReference type="GO" id="GO:0000707">
    <property type="term" value="P:meiotic DNA recombinase assembly"/>
    <property type="evidence" value="ECO:0007669"/>
    <property type="project" value="TreeGrafter"/>
</dbReference>
<dbReference type="GO" id="GO:0033063">
    <property type="term" value="C:Rad51B-Rad51C-Rad51D-XRCC2 complex"/>
    <property type="evidence" value="ECO:0007669"/>
    <property type="project" value="TreeGrafter"/>
</dbReference>
<keyword evidence="6" id="KW-0539">Nucleus</keyword>
<dbReference type="InterPro" id="IPR027417">
    <property type="entry name" value="P-loop_NTPase"/>
</dbReference>
<dbReference type="GO" id="GO:0033065">
    <property type="term" value="C:Rad51C-XRCC3 complex"/>
    <property type="evidence" value="ECO:0007669"/>
    <property type="project" value="TreeGrafter"/>
</dbReference>
<dbReference type="KEGG" id="ndi:NDAI_0A03620"/>
<dbReference type="GO" id="GO:0140664">
    <property type="term" value="F:ATP-dependent DNA damage sensor activity"/>
    <property type="evidence" value="ECO:0007669"/>
    <property type="project" value="InterPro"/>
</dbReference>
<dbReference type="PANTHER" id="PTHR46239:SF1">
    <property type="entry name" value="DNA REPAIR PROTEIN RAD51 HOMOLOG 3"/>
    <property type="match status" value="1"/>
</dbReference>
<feature type="region of interest" description="Disordered" evidence="7">
    <location>
        <begin position="259"/>
        <end position="297"/>
    </location>
</feature>
<accession>G0W3Y1</accession>
<dbReference type="InterPro" id="IPR052093">
    <property type="entry name" value="HR_Repair_Mediator"/>
</dbReference>
<organism evidence="9 10">
    <name type="scientific">Naumovozyma dairenensis (strain ATCC 10597 / BCRC 20456 / CBS 421 / NBRC 0211 / NRRL Y-12639)</name>
    <name type="common">Saccharomyces dairenensis</name>
    <dbReference type="NCBI Taxonomy" id="1071378"/>
    <lineage>
        <taxon>Eukaryota</taxon>
        <taxon>Fungi</taxon>
        <taxon>Dikarya</taxon>
        <taxon>Ascomycota</taxon>
        <taxon>Saccharomycotina</taxon>
        <taxon>Saccharomycetes</taxon>
        <taxon>Saccharomycetales</taxon>
        <taxon>Saccharomycetaceae</taxon>
        <taxon>Naumovozyma</taxon>
    </lineage>
</organism>
<keyword evidence="3" id="KW-0227">DNA damage</keyword>
<feature type="domain" description="RecA family profile 1" evidence="8">
    <location>
        <begin position="14"/>
        <end position="220"/>
    </location>
</feature>
<feature type="region of interest" description="Disordered" evidence="7">
    <location>
        <begin position="520"/>
        <end position="539"/>
    </location>
</feature>
<dbReference type="SUPFAM" id="SSF52540">
    <property type="entry name" value="P-loop containing nucleoside triphosphate hydrolases"/>
    <property type="match status" value="1"/>
</dbReference>
<dbReference type="HOGENOM" id="CLU_481539_0_0_1"/>